<evidence type="ECO:0000313" key="3">
    <source>
        <dbReference type="Proteomes" id="UP001163266"/>
    </source>
</evidence>
<dbReference type="RefSeq" id="WP_264892818.1">
    <property type="nucleotide sequence ID" value="NZ_CP110257.1"/>
</dbReference>
<sequence>MLAVQDQPQPERLDPADEASLRRWAEKFAVSEAQLLEAVRAVGTDPERVGAWLLAARDDRHTPPPGHSEPPAGPRPPR</sequence>
<name>A0ABY6MSR1_9BURK</name>
<proteinExistence type="predicted"/>
<dbReference type="InterPro" id="IPR022037">
    <property type="entry name" value="DUF3606"/>
</dbReference>
<dbReference type="Proteomes" id="UP001163266">
    <property type="component" value="Chromosome"/>
</dbReference>
<evidence type="ECO:0000313" key="2">
    <source>
        <dbReference type="EMBL" id="UZD55060.1"/>
    </source>
</evidence>
<organism evidence="2 3">
    <name type="scientific">Caldimonas aquatica</name>
    <dbReference type="NCBI Taxonomy" id="376175"/>
    <lineage>
        <taxon>Bacteria</taxon>
        <taxon>Pseudomonadati</taxon>
        <taxon>Pseudomonadota</taxon>
        <taxon>Betaproteobacteria</taxon>
        <taxon>Burkholderiales</taxon>
        <taxon>Sphaerotilaceae</taxon>
        <taxon>Caldimonas</taxon>
    </lineage>
</organism>
<dbReference type="EMBL" id="CP110257">
    <property type="protein sequence ID" value="UZD55060.1"/>
    <property type="molecule type" value="Genomic_DNA"/>
</dbReference>
<feature type="region of interest" description="Disordered" evidence="1">
    <location>
        <begin position="52"/>
        <end position="78"/>
    </location>
</feature>
<accession>A0ABY6MSR1</accession>
<feature type="compositionally biased region" description="Pro residues" evidence="1">
    <location>
        <begin position="63"/>
        <end position="78"/>
    </location>
</feature>
<dbReference type="Pfam" id="PF12244">
    <property type="entry name" value="DUF3606"/>
    <property type="match status" value="1"/>
</dbReference>
<reference evidence="2" key="1">
    <citation type="submission" date="2022-10" db="EMBL/GenBank/DDBJ databases">
        <title>Complete genome sequence of Schlegelella aquatica LMG 23380.</title>
        <authorList>
            <person name="Musilova J."/>
            <person name="Kourilova X."/>
            <person name="Bezdicek M."/>
            <person name="Hermankova K."/>
            <person name="Obruca S."/>
            <person name="Sedlar K."/>
        </authorList>
    </citation>
    <scope>NUCLEOTIDE SEQUENCE</scope>
    <source>
        <strain evidence="2">LMG 23380</strain>
    </source>
</reference>
<evidence type="ECO:0000256" key="1">
    <source>
        <dbReference type="SAM" id="MobiDB-lite"/>
    </source>
</evidence>
<gene>
    <name evidence="2" type="ORF">OMP39_00225</name>
</gene>
<protein>
    <submittedName>
        <fullName evidence="2">DUF3606 domain-containing protein</fullName>
    </submittedName>
</protein>
<keyword evidence="3" id="KW-1185">Reference proteome</keyword>